<dbReference type="EMBL" id="KN832879">
    <property type="protein sequence ID" value="KIM99048.1"/>
    <property type="molecule type" value="Genomic_DNA"/>
</dbReference>
<gene>
    <name evidence="1" type="ORF">OIDMADRAFT_126688</name>
</gene>
<organism evidence="1 2">
    <name type="scientific">Oidiodendron maius (strain Zn)</name>
    <dbReference type="NCBI Taxonomy" id="913774"/>
    <lineage>
        <taxon>Eukaryota</taxon>
        <taxon>Fungi</taxon>
        <taxon>Dikarya</taxon>
        <taxon>Ascomycota</taxon>
        <taxon>Pezizomycotina</taxon>
        <taxon>Leotiomycetes</taxon>
        <taxon>Leotiomycetes incertae sedis</taxon>
        <taxon>Myxotrichaceae</taxon>
        <taxon>Oidiodendron</taxon>
    </lineage>
</organism>
<accession>A0A0C3CJ16</accession>
<evidence type="ECO:0000313" key="1">
    <source>
        <dbReference type="EMBL" id="KIM99048.1"/>
    </source>
</evidence>
<reference evidence="1 2" key="1">
    <citation type="submission" date="2014-04" db="EMBL/GenBank/DDBJ databases">
        <authorList>
            <consortium name="DOE Joint Genome Institute"/>
            <person name="Kuo A."/>
            <person name="Martino E."/>
            <person name="Perotto S."/>
            <person name="Kohler A."/>
            <person name="Nagy L.G."/>
            <person name="Floudas D."/>
            <person name="Copeland A."/>
            <person name="Barry K.W."/>
            <person name="Cichocki N."/>
            <person name="Veneault-Fourrey C."/>
            <person name="LaButti K."/>
            <person name="Lindquist E.A."/>
            <person name="Lipzen A."/>
            <person name="Lundell T."/>
            <person name="Morin E."/>
            <person name="Murat C."/>
            <person name="Sun H."/>
            <person name="Tunlid A."/>
            <person name="Henrissat B."/>
            <person name="Grigoriev I.V."/>
            <person name="Hibbett D.S."/>
            <person name="Martin F."/>
            <person name="Nordberg H.P."/>
            <person name="Cantor M.N."/>
            <person name="Hua S.X."/>
        </authorList>
    </citation>
    <scope>NUCLEOTIDE SEQUENCE [LARGE SCALE GENOMIC DNA]</scope>
    <source>
        <strain evidence="1 2">Zn</strain>
    </source>
</reference>
<reference evidence="2" key="2">
    <citation type="submission" date="2015-01" db="EMBL/GenBank/DDBJ databases">
        <title>Evolutionary Origins and Diversification of the Mycorrhizal Mutualists.</title>
        <authorList>
            <consortium name="DOE Joint Genome Institute"/>
            <consortium name="Mycorrhizal Genomics Consortium"/>
            <person name="Kohler A."/>
            <person name="Kuo A."/>
            <person name="Nagy L.G."/>
            <person name="Floudas D."/>
            <person name="Copeland A."/>
            <person name="Barry K.W."/>
            <person name="Cichocki N."/>
            <person name="Veneault-Fourrey C."/>
            <person name="LaButti K."/>
            <person name="Lindquist E.A."/>
            <person name="Lipzen A."/>
            <person name="Lundell T."/>
            <person name="Morin E."/>
            <person name="Murat C."/>
            <person name="Riley R."/>
            <person name="Ohm R."/>
            <person name="Sun H."/>
            <person name="Tunlid A."/>
            <person name="Henrissat B."/>
            <person name="Grigoriev I.V."/>
            <person name="Hibbett D.S."/>
            <person name="Martin F."/>
        </authorList>
    </citation>
    <scope>NUCLEOTIDE SEQUENCE [LARGE SCALE GENOMIC DNA]</scope>
    <source>
        <strain evidence="2">Zn</strain>
    </source>
</reference>
<feature type="non-terminal residue" evidence="1">
    <location>
        <position position="1"/>
    </location>
</feature>
<dbReference type="OrthoDB" id="5366038at2759"/>
<evidence type="ECO:0000313" key="2">
    <source>
        <dbReference type="Proteomes" id="UP000054321"/>
    </source>
</evidence>
<name>A0A0C3CJ16_OIDMZ</name>
<keyword evidence="2" id="KW-1185">Reference proteome</keyword>
<dbReference type="InParanoid" id="A0A0C3CJ16"/>
<dbReference type="HOGENOM" id="CLU_2838182_0_0_1"/>
<dbReference type="STRING" id="913774.A0A0C3CJ16"/>
<sequence>FKSCYKKSDTVLPLIHKPLRELYTLLIGNDLHCCSFRTNIRAYNSAFAFTSVSYKKDERINFIDGI</sequence>
<dbReference type="AlphaFoldDB" id="A0A0C3CJ16"/>
<dbReference type="Proteomes" id="UP000054321">
    <property type="component" value="Unassembled WGS sequence"/>
</dbReference>
<proteinExistence type="predicted"/>
<protein>
    <submittedName>
        <fullName evidence="1">Uncharacterized protein</fullName>
    </submittedName>
</protein>